<dbReference type="Pfam" id="PF09509">
    <property type="entry name" value="Hypoth_Ymh"/>
    <property type="match status" value="1"/>
</dbReference>
<evidence type="ECO:0000256" key="3">
    <source>
        <dbReference type="ARBA" id="ARBA00012640"/>
    </source>
</evidence>
<accession>A0A1M5UGK1</accession>
<keyword evidence="6" id="KW-0378">Hydrolase</keyword>
<dbReference type="InterPro" id="IPR050582">
    <property type="entry name" value="HAD-like_SerB"/>
</dbReference>
<protein>
    <recommendedName>
        <fullName evidence="3">phosphoserine phosphatase</fullName>
        <ecNumber evidence="3">3.1.3.3</ecNumber>
    </recommendedName>
</protein>
<comment type="pathway">
    <text evidence="2">Amino-acid biosynthesis; L-serine biosynthesis; L-serine from 3-phospho-D-glycerate: step 3/3.</text>
</comment>
<evidence type="ECO:0000256" key="1">
    <source>
        <dbReference type="ARBA" id="ARBA00001946"/>
    </source>
</evidence>
<reference evidence="12 13" key="1">
    <citation type="submission" date="2016-11" db="EMBL/GenBank/DDBJ databases">
        <authorList>
            <person name="Jaros S."/>
            <person name="Januszkiewicz K."/>
            <person name="Wedrychowicz H."/>
        </authorList>
    </citation>
    <scope>NUCLEOTIDE SEQUENCE [LARGE SCALE GENOMIC DNA]</scope>
    <source>
        <strain evidence="12 13">GAS138</strain>
    </source>
</reference>
<dbReference type="GO" id="GO:0005737">
    <property type="term" value="C:cytoplasm"/>
    <property type="evidence" value="ECO:0007669"/>
    <property type="project" value="TreeGrafter"/>
</dbReference>
<dbReference type="GO" id="GO:0036424">
    <property type="term" value="F:L-phosphoserine phosphatase activity"/>
    <property type="evidence" value="ECO:0007669"/>
    <property type="project" value="TreeGrafter"/>
</dbReference>
<sequence length="337" mass="38006">MNVGLFLDVDGVLTDKAINLQYAQFLKVEDKLVKLEKLYANRKITNQQFNAGFVPLFRGAGFTRNFARKHFGKIQMRTNASDLISATPNTFLVSSGPSFFIDTLAERHKLPKDRVLCSQYVFDREGSLKECIKPVNSAMKANFVKEHAKRFEVSIGVGDTEQDIEFLGHCNMRILMAGNRLEYFSVRELQPIIDVIGKLQTGGSRVPADYLIRDTVLLKRCEDILHASSSFDRPITVATQILEVRIRNKVGAPKELVGENLVCFAFNEELSKTKLRVASDDPGDQRGFTQILRGFVPAFRNKTHHHITDGISQEEAMRIVGFIDVLLRVVDDSVKVK</sequence>
<keyword evidence="7" id="KW-0460">Magnesium</keyword>
<keyword evidence="4" id="KW-0028">Amino-acid biosynthesis</keyword>
<evidence type="ECO:0000256" key="10">
    <source>
        <dbReference type="ARBA" id="ARBA00048523"/>
    </source>
</evidence>
<dbReference type="Proteomes" id="UP000189796">
    <property type="component" value="Chromosome I"/>
</dbReference>
<keyword evidence="8" id="KW-0718">Serine biosynthesis</keyword>
<evidence type="ECO:0000256" key="9">
    <source>
        <dbReference type="ARBA" id="ARBA00048138"/>
    </source>
</evidence>
<evidence type="ECO:0000259" key="11">
    <source>
        <dbReference type="Pfam" id="PF09509"/>
    </source>
</evidence>
<evidence type="ECO:0000256" key="4">
    <source>
        <dbReference type="ARBA" id="ARBA00022605"/>
    </source>
</evidence>
<evidence type="ECO:0000256" key="8">
    <source>
        <dbReference type="ARBA" id="ARBA00023299"/>
    </source>
</evidence>
<evidence type="ECO:0000256" key="5">
    <source>
        <dbReference type="ARBA" id="ARBA00022723"/>
    </source>
</evidence>
<organism evidence="12 13">
    <name type="scientific">Bradyrhizobium erythrophlei</name>
    <dbReference type="NCBI Taxonomy" id="1437360"/>
    <lineage>
        <taxon>Bacteria</taxon>
        <taxon>Pseudomonadati</taxon>
        <taxon>Pseudomonadota</taxon>
        <taxon>Alphaproteobacteria</taxon>
        <taxon>Hyphomicrobiales</taxon>
        <taxon>Nitrobacteraceae</taxon>
        <taxon>Bradyrhizobium</taxon>
    </lineage>
</organism>
<dbReference type="PANTHER" id="PTHR43344">
    <property type="entry name" value="PHOSPHOSERINE PHOSPHATASE"/>
    <property type="match status" value="1"/>
</dbReference>
<dbReference type="InterPro" id="IPR012654">
    <property type="entry name" value="CHP02391"/>
</dbReference>
<evidence type="ECO:0000256" key="6">
    <source>
        <dbReference type="ARBA" id="ARBA00022801"/>
    </source>
</evidence>
<dbReference type="SUPFAM" id="SSF56784">
    <property type="entry name" value="HAD-like"/>
    <property type="match status" value="1"/>
</dbReference>
<comment type="cofactor">
    <cofactor evidence="1">
        <name>Mg(2+)</name>
        <dbReference type="ChEBI" id="CHEBI:18420"/>
    </cofactor>
</comment>
<proteinExistence type="predicted"/>
<evidence type="ECO:0000313" key="12">
    <source>
        <dbReference type="EMBL" id="SHH62109.1"/>
    </source>
</evidence>
<name>A0A1M5UGK1_9BRAD</name>
<dbReference type="Gene3D" id="3.40.50.1000">
    <property type="entry name" value="HAD superfamily/HAD-like"/>
    <property type="match status" value="1"/>
</dbReference>
<evidence type="ECO:0000256" key="7">
    <source>
        <dbReference type="ARBA" id="ARBA00022842"/>
    </source>
</evidence>
<feature type="domain" description="Conserved hypothetical protein CHP02391" evidence="11">
    <location>
        <begin position="215"/>
        <end position="329"/>
    </location>
</feature>
<dbReference type="PANTHER" id="PTHR43344:SF2">
    <property type="entry name" value="PHOSPHOSERINE PHOSPHATASE"/>
    <property type="match status" value="1"/>
</dbReference>
<comment type="catalytic activity">
    <reaction evidence="10">
        <text>O-phospho-D-serine + H2O = D-serine + phosphate</text>
        <dbReference type="Rhea" id="RHEA:24873"/>
        <dbReference type="ChEBI" id="CHEBI:15377"/>
        <dbReference type="ChEBI" id="CHEBI:35247"/>
        <dbReference type="ChEBI" id="CHEBI:43474"/>
        <dbReference type="ChEBI" id="CHEBI:58680"/>
        <dbReference type="EC" id="3.1.3.3"/>
    </reaction>
</comment>
<dbReference type="RefSeq" id="WP_172842664.1">
    <property type="nucleotide sequence ID" value="NZ_LT670817.1"/>
</dbReference>
<evidence type="ECO:0000313" key="13">
    <source>
        <dbReference type="Proteomes" id="UP000189796"/>
    </source>
</evidence>
<dbReference type="EMBL" id="LT670817">
    <property type="protein sequence ID" value="SHH62109.1"/>
    <property type="molecule type" value="Genomic_DNA"/>
</dbReference>
<dbReference type="EC" id="3.1.3.3" evidence="3"/>
<dbReference type="InterPro" id="IPR036412">
    <property type="entry name" value="HAD-like_sf"/>
</dbReference>
<evidence type="ECO:0000256" key="2">
    <source>
        <dbReference type="ARBA" id="ARBA00005135"/>
    </source>
</evidence>
<dbReference type="InterPro" id="IPR023214">
    <property type="entry name" value="HAD_sf"/>
</dbReference>
<dbReference type="AlphaFoldDB" id="A0A1M5UGK1"/>
<dbReference type="GO" id="GO:0000287">
    <property type="term" value="F:magnesium ion binding"/>
    <property type="evidence" value="ECO:0007669"/>
    <property type="project" value="TreeGrafter"/>
</dbReference>
<keyword evidence="5" id="KW-0479">Metal-binding</keyword>
<dbReference type="GO" id="GO:0006564">
    <property type="term" value="P:L-serine biosynthetic process"/>
    <property type="evidence" value="ECO:0007669"/>
    <property type="project" value="UniProtKB-KW"/>
</dbReference>
<gene>
    <name evidence="12" type="ORF">SAMN05443248_5435</name>
</gene>
<comment type="catalytic activity">
    <reaction evidence="9">
        <text>O-phospho-L-serine + H2O = L-serine + phosphate</text>
        <dbReference type="Rhea" id="RHEA:21208"/>
        <dbReference type="ChEBI" id="CHEBI:15377"/>
        <dbReference type="ChEBI" id="CHEBI:33384"/>
        <dbReference type="ChEBI" id="CHEBI:43474"/>
        <dbReference type="ChEBI" id="CHEBI:57524"/>
        <dbReference type="EC" id="3.1.3.3"/>
    </reaction>
</comment>